<comment type="caution">
    <text evidence="2">The sequence shown here is derived from an EMBL/GenBank/DDBJ whole genome shotgun (WGS) entry which is preliminary data.</text>
</comment>
<dbReference type="AlphaFoldDB" id="A0A0N0NI08"/>
<reference evidence="2 3" key="1">
    <citation type="submission" date="2015-06" db="EMBL/GenBank/DDBJ databases">
        <title>Draft genome of the ant-associated black yeast Phialophora attae CBS 131958.</title>
        <authorList>
            <person name="Moreno L.F."/>
            <person name="Stielow B.J."/>
            <person name="de Hoog S."/>
            <person name="Vicente V.A."/>
            <person name="Weiss V.A."/>
            <person name="de Vries M."/>
            <person name="Cruz L.M."/>
            <person name="Souza E.M."/>
        </authorList>
    </citation>
    <scope>NUCLEOTIDE SEQUENCE [LARGE SCALE GENOMIC DNA]</scope>
    <source>
        <strain evidence="2 3">CBS 131958</strain>
    </source>
</reference>
<sequence length="520" mass="58647">MRNLQWVLQVVELYLKTSKRHPEVRAAYERWFKSYDYQPSIAFLTKQLYRFITAFLTRAISEMDTDQEPIDEVNLYIADIFRASNSQQSSTIADCITSKEWGNINFYDGVRGLPLSTLRSFHEIRSQHANDQKSAENAAFESQDSTLLHELVHLVSYFCFDEFLAVSGLDRASLPHGLRDEHMIGDTNLSSIATPWEIAEVREFEDDRAYGITKCEHLAKLRHGALGALLNAESYEHFANQIAFEHLGGIFNSPANAKTRQREMAGVVITPPSPKIRPVTRWWAPPDVPPWKGSVALPSRHHSSMQTFGLVQLAGDGLLPTLRLESCALVWDTCDNMMRIEVRTEHIFSFMGPWHVDDISSVGYSTRTSPLAEIKFRPCALEHIKFELESRTVLNDFVMALKGLDSLRISKEGLLSTKGLRLAAAQICQEIRHSQTALASFRPSWIIGPVENMSTGMAGDPTKGLRPSGPEYQDSQDNTEAKEPDPDDDGDVFYDAREHNDSIDYEMTEDGIQLEAISST</sequence>
<gene>
    <name evidence="2" type="ORF">AB675_2267</name>
</gene>
<dbReference type="VEuPathDB" id="FungiDB:AB675_2267"/>
<proteinExistence type="predicted"/>
<dbReference type="GO" id="GO:0008237">
    <property type="term" value="F:metallopeptidase activity"/>
    <property type="evidence" value="ECO:0007669"/>
    <property type="project" value="InterPro"/>
</dbReference>
<evidence type="ECO:0000256" key="1">
    <source>
        <dbReference type="SAM" id="MobiDB-lite"/>
    </source>
</evidence>
<evidence type="ECO:0000313" key="2">
    <source>
        <dbReference type="EMBL" id="KPI34899.1"/>
    </source>
</evidence>
<organism evidence="2 3">
    <name type="scientific">Cyphellophora attinorum</name>
    <dbReference type="NCBI Taxonomy" id="1664694"/>
    <lineage>
        <taxon>Eukaryota</taxon>
        <taxon>Fungi</taxon>
        <taxon>Dikarya</taxon>
        <taxon>Ascomycota</taxon>
        <taxon>Pezizomycotina</taxon>
        <taxon>Eurotiomycetes</taxon>
        <taxon>Chaetothyriomycetidae</taxon>
        <taxon>Chaetothyriales</taxon>
        <taxon>Cyphellophoraceae</taxon>
        <taxon>Cyphellophora</taxon>
    </lineage>
</organism>
<dbReference type="Proteomes" id="UP000038010">
    <property type="component" value="Unassembled WGS sequence"/>
</dbReference>
<dbReference type="InterPro" id="IPR024079">
    <property type="entry name" value="MetalloPept_cat_dom_sf"/>
</dbReference>
<keyword evidence="3" id="KW-1185">Reference proteome</keyword>
<name>A0A0N0NI08_9EURO</name>
<evidence type="ECO:0000313" key="3">
    <source>
        <dbReference type="Proteomes" id="UP000038010"/>
    </source>
</evidence>
<dbReference type="RefSeq" id="XP_017994862.1">
    <property type="nucleotide sequence ID" value="XM_018142223.1"/>
</dbReference>
<dbReference type="Gene3D" id="3.40.390.10">
    <property type="entry name" value="Collagenase (Catalytic Domain)"/>
    <property type="match status" value="1"/>
</dbReference>
<accession>A0A0N0NI08</accession>
<feature type="region of interest" description="Disordered" evidence="1">
    <location>
        <begin position="456"/>
        <end position="520"/>
    </location>
</feature>
<protein>
    <submittedName>
        <fullName evidence="2">Uncharacterized protein</fullName>
    </submittedName>
</protein>
<dbReference type="GeneID" id="28734103"/>
<dbReference type="EMBL" id="LFJN01000048">
    <property type="protein sequence ID" value="KPI34899.1"/>
    <property type="molecule type" value="Genomic_DNA"/>
</dbReference>